<dbReference type="InterPro" id="IPR003961">
    <property type="entry name" value="FN3_dom"/>
</dbReference>
<comment type="caution">
    <text evidence="11">The sequence shown here is derived from an EMBL/GenBank/DDBJ whole genome shotgun (WGS) entry which is preliminary data.</text>
</comment>
<keyword evidence="7" id="KW-1015">Disulfide bond</keyword>
<evidence type="ECO:0000256" key="2">
    <source>
        <dbReference type="ARBA" id="ARBA00022692"/>
    </source>
</evidence>
<dbReference type="PROSITE" id="PS50853">
    <property type="entry name" value="FN3"/>
    <property type="match status" value="2"/>
</dbReference>
<dbReference type="AlphaFoldDB" id="A0A553RH98"/>
<reference evidence="11 12" key="1">
    <citation type="journal article" date="2019" name="Sci. Data">
        <title>Hybrid genome assembly and annotation of Danionella translucida.</title>
        <authorList>
            <person name="Kadobianskyi M."/>
            <person name="Schulze L."/>
            <person name="Schuelke M."/>
            <person name="Judkewitz B."/>
        </authorList>
    </citation>
    <scope>NUCLEOTIDE SEQUENCE [LARGE SCALE GENOMIC DNA]</scope>
    <source>
        <strain evidence="11 12">Bolton</strain>
    </source>
</reference>
<keyword evidence="5" id="KW-1133">Transmembrane helix</keyword>
<evidence type="ECO:0000256" key="6">
    <source>
        <dbReference type="ARBA" id="ARBA00023136"/>
    </source>
</evidence>
<feature type="domain" description="Ig-like" evidence="9">
    <location>
        <begin position="184"/>
        <end position="277"/>
    </location>
</feature>
<dbReference type="InterPro" id="IPR003599">
    <property type="entry name" value="Ig_sub"/>
</dbReference>
<feature type="domain" description="Ig-like" evidence="9">
    <location>
        <begin position="3"/>
        <end position="90"/>
    </location>
</feature>
<dbReference type="FunFam" id="2.60.40.10:FF:000055">
    <property type="entry name" value="roundabout homolog 1 isoform X2"/>
    <property type="match status" value="1"/>
</dbReference>
<dbReference type="InterPro" id="IPR013098">
    <property type="entry name" value="Ig_I-set"/>
</dbReference>
<dbReference type="Proteomes" id="UP000316079">
    <property type="component" value="Unassembled WGS sequence"/>
</dbReference>
<dbReference type="PANTHER" id="PTHR12231">
    <property type="entry name" value="CTX-RELATED TYPE I TRANSMEMBRANE PROTEIN"/>
    <property type="match status" value="1"/>
</dbReference>
<keyword evidence="3" id="KW-0732">Signal</keyword>
<dbReference type="InterPro" id="IPR036179">
    <property type="entry name" value="Ig-like_dom_sf"/>
</dbReference>
<dbReference type="PANTHER" id="PTHR12231:SF236">
    <property type="entry name" value="ROUNDABOUT HOMOLOG 3"/>
    <property type="match status" value="1"/>
</dbReference>
<evidence type="ECO:0000256" key="4">
    <source>
        <dbReference type="ARBA" id="ARBA00022737"/>
    </source>
</evidence>
<dbReference type="PROSITE" id="PS50835">
    <property type="entry name" value="IG_LIKE"/>
    <property type="match status" value="4"/>
</dbReference>
<evidence type="ECO:0000313" key="11">
    <source>
        <dbReference type="EMBL" id="TRZ01540.1"/>
    </source>
</evidence>
<dbReference type="SUPFAM" id="SSF49265">
    <property type="entry name" value="Fibronectin type III"/>
    <property type="match status" value="1"/>
</dbReference>
<feature type="non-terminal residue" evidence="11">
    <location>
        <position position="1"/>
    </location>
</feature>
<keyword evidence="6" id="KW-0472">Membrane</keyword>
<dbReference type="FunFam" id="2.60.40.10:FF:000008">
    <property type="entry name" value="roundabout homolog 2 isoform X2"/>
    <property type="match status" value="2"/>
</dbReference>
<dbReference type="FunFam" id="2.60.40.10:FF:000065">
    <property type="entry name" value="roundabout homolog 1 isoform X3"/>
    <property type="match status" value="1"/>
</dbReference>
<keyword evidence="8" id="KW-0393">Immunoglobulin domain</keyword>
<keyword evidence="12" id="KW-1185">Reference proteome</keyword>
<evidence type="ECO:0000313" key="12">
    <source>
        <dbReference type="Proteomes" id="UP000316079"/>
    </source>
</evidence>
<dbReference type="InterPro" id="IPR051170">
    <property type="entry name" value="Neural/epithelial_adhesion"/>
</dbReference>
<evidence type="ECO:0000259" key="10">
    <source>
        <dbReference type="PROSITE" id="PS50853"/>
    </source>
</evidence>
<evidence type="ECO:0000256" key="5">
    <source>
        <dbReference type="ARBA" id="ARBA00022989"/>
    </source>
</evidence>
<dbReference type="STRING" id="623744.A0A553RH98"/>
<dbReference type="InterPro" id="IPR013783">
    <property type="entry name" value="Ig-like_fold"/>
</dbReference>
<feature type="domain" description="Ig-like" evidence="9">
    <location>
        <begin position="95"/>
        <end position="179"/>
    </location>
</feature>
<evidence type="ECO:0000256" key="7">
    <source>
        <dbReference type="ARBA" id="ARBA00023157"/>
    </source>
</evidence>
<dbReference type="SUPFAM" id="SSF48726">
    <property type="entry name" value="Immunoglobulin"/>
    <property type="match status" value="4"/>
</dbReference>
<dbReference type="SMART" id="SM00409">
    <property type="entry name" value="IG"/>
    <property type="match status" value="4"/>
</dbReference>
<dbReference type="Gene3D" id="2.60.40.10">
    <property type="entry name" value="Immunoglobulins"/>
    <property type="match status" value="6"/>
</dbReference>
<protein>
    <submittedName>
        <fullName evidence="11">Uncharacterized protein</fullName>
    </submittedName>
</protein>
<name>A0A553RH98_9TELE</name>
<organism evidence="11 12">
    <name type="scientific">Danionella cerebrum</name>
    <dbReference type="NCBI Taxonomy" id="2873325"/>
    <lineage>
        <taxon>Eukaryota</taxon>
        <taxon>Metazoa</taxon>
        <taxon>Chordata</taxon>
        <taxon>Craniata</taxon>
        <taxon>Vertebrata</taxon>
        <taxon>Euteleostomi</taxon>
        <taxon>Actinopterygii</taxon>
        <taxon>Neopterygii</taxon>
        <taxon>Teleostei</taxon>
        <taxon>Ostariophysi</taxon>
        <taxon>Cypriniformes</taxon>
        <taxon>Danionidae</taxon>
        <taxon>Danioninae</taxon>
        <taxon>Danionella</taxon>
    </lineage>
</organism>
<dbReference type="SMART" id="SM00060">
    <property type="entry name" value="FN3"/>
    <property type="match status" value="2"/>
</dbReference>
<keyword evidence="2" id="KW-0812">Transmembrane</keyword>
<dbReference type="FunFam" id="2.60.40.10:FF:000043">
    <property type="entry name" value="roundabout homolog 2 isoform X2"/>
    <property type="match status" value="1"/>
</dbReference>
<evidence type="ECO:0000256" key="1">
    <source>
        <dbReference type="ARBA" id="ARBA00004167"/>
    </source>
</evidence>
<accession>A0A553RH98</accession>
<evidence type="ECO:0000256" key="8">
    <source>
        <dbReference type="ARBA" id="ARBA00023319"/>
    </source>
</evidence>
<evidence type="ECO:0000259" key="9">
    <source>
        <dbReference type="PROSITE" id="PS50835"/>
    </source>
</evidence>
<dbReference type="EMBL" id="SRMA01024075">
    <property type="protein sequence ID" value="TRZ01540.1"/>
    <property type="molecule type" value="Genomic_DNA"/>
</dbReference>
<dbReference type="InterPro" id="IPR013106">
    <property type="entry name" value="Ig_V-set"/>
</dbReference>
<dbReference type="Pfam" id="PF07679">
    <property type="entry name" value="I-set"/>
    <property type="match status" value="2"/>
</dbReference>
<gene>
    <name evidence="11" type="ORF">DNTS_018951</name>
</gene>
<dbReference type="CDD" id="cd00063">
    <property type="entry name" value="FN3"/>
    <property type="match status" value="2"/>
</dbReference>
<dbReference type="Pfam" id="PF00041">
    <property type="entry name" value="fn3"/>
    <property type="match status" value="1"/>
</dbReference>
<feature type="domain" description="Ig-like" evidence="9">
    <location>
        <begin position="287"/>
        <end position="368"/>
    </location>
</feature>
<comment type="subcellular location">
    <subcellularLocation>
        <location evidence="1">Membrane</location>
        <topology evidence="1">Single-pass membrane protein</topology>
    </subcellularLocation>
</comment>
<dbReference type="InterPro" id="IPR003598">
    <property type="entry name" value="Ig_sub2"/>
</dbReference>
<dbReference type="GO" id="GO:0016020">
    <property type="term" value="C:membrane"/>
    <property type="evidence" value="ECO:0007669"/>
    <property type="project" value="UniProtKB-SubCell"/>
</dbReference>
<dbReference type="InterPro" id="IPR036116">
    <property type="entry name" value="FN3_sf"/>
</dbReference>
<sequence length="603" mass="66000">LRDDFRQPPNDVVVAAGEPAVLECVPPRGHPEPTVSWKRNNVRVSDKDGRIAIRGGKLVISHTRKSDAGMYVCVGTNMVGERDSDPAELVVFERPVFVRRPVNQIVLAEENVELLCEVHGDPAPTVRWSRDQGELPRGRFEIRGDNSLLLLRVRAEDEGTYTCVTENSVGKTEASAVLQVHVPPQIEVRPQDQAAVQGRTVTFHCVTQGNPPPAVFWQKEGSQMLLFPGQPPSQSGRYSVSMSGELSISDVHSEDSGYYICQAISVAGSVLAKAMLEVEVGPSDLVPPIIRRGPANQTLTLGSNAQLHCHVMGSPMPSVRWEKDGQSLLNDDIHISLMENGTLHISRLKETDSGTYTCVASSSTGETSWSGTVMVRASGSSSVQRLSQSLQLPGPPQKPVVTDVTSNTVTLTWQGNPHEGGAAVTSYIIEAFSQSVGSTWQTVADHVKQEKHTVYRLYPNTVYLFIIRAVNSYGLSDPSPISEPIRTQDGPDAQDEDQTLVQMDLGAMRVLLQPPEVLGPTSVQITWALDRHPRYIHGYRLFFRPVGSTWMSKVIKAAPQPSAVLTDLQGGTEYELKIRPYYKDFQGIDSEIVVVCTPNEGKA</sequence>
<dbReference type="OrthoDB" id="428111at2759"/>
<proteinExistence type="predicted"/>
<dbReference type="SMART" id="SM00406">
    <property type="entry name" value="IGv"/>
    <property type="match status" value="2"/>
</dbReference>
<dbReference type="FunFam" id="2.60.40.10:FF:000053">
    <property type="entry name" value="Roundabout guidance receptor 1"/>
    <property type="match status" value="1"/>
</dbReference>
<dbReference type="InterPro" id="IPR007110">
    <property type="entry name" value="Ig-like_dom"/>
</dbReference>
<feature type="domain" description="Fibronectin type-III" evidence="10">
    <location>
        <begin position="508"/>
        <end position="600"/>
    </location>
</feature>
<keyword evidence="4" id="KW-0677">Repeat</keyword>
<evidence type="ECO:0000256" key="3">
    <source>
        <dbReference type="ARBA" id="ARBA00022729"/>
    </source>
</evidence>
<dbReference type="GO" id="GO:0007399">
    <property type="term" value="P:nervous system development"/>
    <property type="evidence" value="ECO:0007669"/>
    <property type="project" value="UniProtKB-ARBA"/>
</dbReference>
<dbReference type="Pfam" id="PF13927">
    <property type="entry name" value="Ig_3"/>
    <property type="match status" value="2"/>
</dbReference>
<dbReference type="SMART" id="SM00408">
    <property type="entry name" value="IGc2"/>
    <property type="match status" value="4"/>
</dbReference>
<feature type="domain" description="Fibronectin type-III" evidence="10">
    <location>
        <begin position="395"/>
        <end position="490"/>
    </location>
</feature>